<keyword evidence="11" id="KW-1185">Reference proteome</keyword>
<dbReference type="GO" id="GO:0009007">
    <property type="term" value="F:site-specific DNA-methyltransferase (adenine-specific) activity"/>
    <property type="evidence" value="ECO:0007669"/>
    <property type="project" value="UniProtKB-EC"/>
</dbReference>
<proteinExistence type="predicted"/>
<dbReference type="PATRIC" id="fig|1503.3.peg.2197"/>
<dbReference type="STRING" id="1503.CLPU_3c03280"/>
<dbReference type="PRINTS" id="PR00507">
    <property type="entry name" value="N12N6MTFRASE"/>
</dbReference>
<keyword evidence="5" id="KW-0680">Restriction system</keyword>
<sequence>MKSLKGIIRNIIERNDGDNINWNIHKIKSILHYISRVILIIIESKNKDLIKNIDYILNRSENKFEGTYYDIFIDMEEKYDFNLYLNKVDKLDIINILLSMDTNNFKESFLGELYESFTTAKERQYLGQVYTPKYIVKYMINSSIKKEDIINNPYFKVIDPSCGGGYFLIEAYKKIKDIFNQNYDEIMYKNPYLKLSTKDDIHKFILTNNIWGTDIDEFSVFITAFSLIVNGTIEENIKTNIIEKDILLEDELSLFNYDESFKVLDNQFDLVMGNPPYIGHKKIDKLYRNRIASHYEDVYSDKSDISYCFFKKGYELLKEQGKLVYITSRYFQEAPSAKKLRDFILNRFHINRIIDFYGENIFKGASVSSAIIECEKSKELEKNIMIYRLMNNTSIKEKQLYLDENYFEIFKIDQSTLKGDKWIIVNGSERKVFKKIERRGNFILDDICICNQGIITGYDKAFIVDIDTIEKENLEKKYIKAWIKNSDIMKYREPKNSKYILYTDSIEDISECPNIMNRLSKYRERLSNRRECKKNTREWYQLQWGRNKDVFKNEKILFPYKSKECNFTICNNEVYCSADVYILNIKKQFKDIITLEYLTAFLNSSLFEFYFKIVAKKLNDKLYDFYPNKIMSLKIKVNKEQSIIKNLVNDMTNKYTKFHGNEKELNHYITTNQRKINEYFYSIYDLTKDDIRVIENKLNKLNTK</sequence>
<dbReference type="GO" id="GO:0032259">
    <property type="term" value="P:methylation"/>
    <property type="evidence" value="ECO:0007669"/>
    <property type="project" value="UniProtKB-KW"/>
</dbReference>
<dbReference type="EMBL" id="LGSS01000003">
    <property type="protein sequence ID" value="KNF09548.1"/>
    <property type="molecule type" value="Genomic_DNA"/>
</dbReference>
<name>A0A0L0WDJ6_GOTPU</name>
<evidence type="ECO:0000256" key="1">
    <source>
        <dbReference type="ARBA" id="ARBA00011900"/>
    </source>
</evidence>
<organism evidence="10 11">
    <name type="scientific">Gottschalkia purinilytica</name>
    <name type="common">Clostridium purinilyticum</name>
    <dbReference type="NCBI Taxonomy" id="1503"/>
    <lineage>
        <taxon>Bacteria</taxon>
        <taxon>Bacillati</taxon>
        <taxon>Bacillota</taxon>
        <taxon>Tissierellia</taxon>
        <taxon>Tissierellales</taxon>
        <taxon>Gottschalkiaceae</taxon>
        <taxon>Gottschalkia</taxon>
    </lineage>
</organism>
<comment type="catalytic activity">
    <reaction evidence="7">
        <text>a 2'-deoxyadenosine in DNA + S-adenosyl-L-methionine = an N(6)-methyl-2'-deoxyadenosine in DNA + S-adenosyl-L-homocysteine + H(+)</text>
        <dbReference type="Rhea" id="RHEA:15197"/>
        <dbReference type="Rhea" id="RHEA-COMP:12418"/>
        <dbReference type="Rhea" id="RHEA-COMP:12419"/>
        <dbReference type="ChEBI" id="CHEBI:15378"/>
        <dbReference type="ChEBI" id="CHEBI:57856"/>
        <dbReference type="ChEBI" id="CHEBI:59789"/>
        <dbReference type="ChEBI" id="CHEBI:90615"/>
        <dbReference type="ChEBI" id="CHEBI:90616"/>
        <dbReference type="EC" id="2.1.1.72"/>
    </reaction>
</comment>
<accession>A0A0L0WDJ6</accession>
<dbReference type="InterPro" id="IPR011639">
    <property type="entry name" value="MethylTrfase_TaqI-like_dom"/>
</dbReference>
<dbReference type="GO" id="GO:0003677">
    <property type="term" value="F:DNA binding"/>
    <property type="evidence" value="ECO:0007669"/>
    <property type="project" value="UniProtKB-KW"/>
</dbReference>
<dbReference type="InterPro" id="IPR029063">
    <property type="entry name" value="SAM-dependent_MTases_sf"/>
</dbReference>
<dbReference type="RefSeq" id="WP_235436108.1">
    <property type="nucleotide sequence ID" value="NZ_LGSS01000003.1"/>
</dbReference>
<keyword evidence="4" id="KW-0949">S-adenosyl-L-methionine</keyword>
<dbReference type="Gene3D" id="3.40.50.150">
    <property type="entry name" value="Vaccinia Virus protein VP39"/>
    <property type="match status" value="1"/>
</dbReference>
<reference evidence="11" key="1">
    <citation type="submission" date="2015-07" db="EMBL/GenBank/DDBJ databases">
        <title>Draft genome sequence of the purine-degrading Gottschalkia purinilyticum DSM 1384 (formerly Clostridium purinilyticum).</title>
        <authorList>
            <person name="Poehlein A."/>
            <person name="Schiel-Bengelsdorf B."/>
            <person name="Bengelsdorf F.R."/>
            <person name="Daniel R."/>
            <person name="Duerre P."/>
        </authorList>
    </citation>
    <scope>NUCLEOTIDE SEQUENCE [LARGE SCALE GENOMIC DNA]</scope>
    <source>
        <strain evidence="11">DSM 1384</strain>
    </source>
</reference>
<evidence type="ECO:0000313" key="11">
    <source>
        <dbReference type="Proteomes" id="UP000037267"/>
    </source>
</evidence>
<evidence type="ECO:0000256" key="5">
    <source>
        <dbReference type="ARBA" id="ARBA00022747"/>
    </source>
</evidence>
<dbReference type="PANTHER" id="PTHR33841:SF6">
    <property type="entry name" value="TYPE II METHYLTRANSFERASE M.HINDII"/>
    <property type="match status" value="1"/>
</dbReference>
<keyword evidence="3" id="KW-0808">Transferase</keyword>
<dbReference type="EC" id="2.1.1.72" evidence="1"/>
<keyword evidence="2" id="KW-0489">Methyltransferase</keyword>
<evidence type="ECO:0000256" key="4">
    <source>
        <dbReference type="ARBA" id="ARBA00022691"/>
    </source>
</evidence>
<comment type="caution">
    <text evidence="10">The sequence shown here is derived from an EMBL/GenBank/DDBJ whole genome shotgun (WGS) entry which is preliminary data.</text>
</comment>
<evidence type="ECO:0000256" key="7">
    <source>
        <dbReference type="ARBA" id="ARBA00047942"/>
    </source>
</evidence>
<keyword evidence="6" id="KW-0238">DNA-binding</keyword>
<dbReference type="InterPro" id="IPR025931">
    <property type="entry name" value="TaqI_C"/>
</dbReference>
<dbReference type="SUPFAM" id="SSF53335">
    <property type="entry name" value="S-adenosyl-L-methionine-dependent methyltransferases"/>
    <property type="match status" value="1"/>
</dbReference>
<protein>
    <recommendedName>
        <fullName evidence="1">site-specific DNA-methyltransferase (adenine-specific)</fullName>
        <ecNumber evidence="1">2.1.1.72</ecNumber>
    </recommendedName>
</protein>
<dbReference type="AlphaFoldDB" id="A0A0L0WDJ6"/>
<evidence type="ECO:0000259" key="8">
    <source>
        <dbReference type="Pfam" id="PF07669"/>
    </source>
</evidence>
<dbReference type="REBASE" id="129456">
    <property type="entry name" value="M.Gpu1384ORF3280P"/>
</dbReference>
<dbReference type="InterPro" id="IPR050953">
    <property type="entry name" value="N4_N6_ade-DNA_methylase"/>
</dbReference>
<dbReference type="PANTHER" id="PTHR33841">
    <property type="entry name" value="DNA METHYLTRANSFERASE YEEA-RELATED"/>
    <property type="match status" value="1"/>
</dbReference>
<dbReference type="GO" id="GO:0009307">
    <property type="term" value="P:DNA restriction-modification system"/>
    <property type="evidence" value="ECO:0007669"/>
    <property type="project" value="UniProtKB-KW"/>
</dbReference>
<feature type="domain" description="TaqI-like C-terminal specificity" evidence="9">
    <location>
        <begin position="475"/>
        <end position="631"/>
    </location>
</feature>
<gene>
    <name evidence="10" type="ORF">CLPU_3c03280</name>
</gene>
<feature type="domain" description="Type II methyltransferase M.TaqI-like" evidence="8">
    <location>
        <begin position="208"/>
        <end position="362"/>
    </location>
</feature>
<dbReference type="Pfam" id="PF12950">
    <property type="entry name" value="TaqI_C"/>
    <property type="match status" value="1"/>
</dbReference>
<dbReference type="Pfam" id="PF07669">
    <property type="entry name" value="Eco57I"/>
    <property type="match status" value="1"/>
</dbReference>
<evidence type="ECO:0000256" key="6">
    <source>
        <dbReference type="ARBA" id="ARBA00023125"/>
    </source>
</evidence>
<evidence type="ECO:0000259" key="9">
    <source>
        <dbReference type="Pfam" id="PF12950"/>
    </source>
</evidence>
<evidence type="ECO:0000256" key="2">
    <source>
        <dbReference type="ARBA" id="ARBA00022603"/>
    </source>
</evidence>
<dbReference type="Proteomes" id="UP000037267">
    <property type="component" value="Unassembled WGS sequence"/>
</dbReference>
<evidence type="ECO:0000256" key="3">
    <source>
        <dbReference type="ARBA" id="ARBA00022679"/>
    </source>
</evidence>
<evidence type="ECO:0000313" key="10">
    <source>
        <dbReference type="EMBL" id="KNF09548.1"/>
    </source>
</evidence>